<protein>
    <submittedName>
        <fullName evidence="2">(rape) hypothetical protein</fullName>
    </submittedName>
</protein>
<gene>
    <name evidence="2" type="ORF">DARMORV10_A09P35140.1</name>
</gene>
<evidence type="ECO:0000256" key="1">
    <source>
        <dbReference type="SAM" id="Phobius"/>
    </source>
</evidence>
<name>A0A816P7J4_BRANA</name>
<proteinExistence type="predicted"/>
<evidence type="ECO:0000313" key="2">
    <source>
        <dbReference type="EMBL" id="CAF2044497.1"/>
    </source>
</evidence>
<feature type="transmembrane region" description="Helical" evidence="1">
    <location>
        <begin position="77"/>
        <end position="104"/>
    </location>
</feature>
<sequence>MELLLTPPKVGVGVYSPVARLSGYLAFVCWLVCLCRRSVGVLWLEDLFEIFEASLQRRYVRLSLGFYGHEETFTSPVAALLSVAIPVAILIVSFLRVVASLLALCRSVEMLCKPGGLFTIVAASAGFLVVVCCLVC</sequence>
<dbReference type="AlphaFoldDB" id="A0A816P7J4"/>
<feature type="transmembrane region" description="Helical" evidence="1">
    <location>
        <begin position="116"/>
        <end position="135"/>
    </location>
</feature>
<dbReference type="Proteomes" id="UP001295469">
    <property type="component" value="Chromosome A09"/>
</dbReference>
<accession>A0A816P7J4</accession>
<keyword evidence="1" id="KW-0812">Transmembrane</keyword>
<feature type="transmembrane region" description="Helical" evidence="1">
    <location>
        <begin position="12"/>
        <end position="34"/>
    </location>
</feature>
<dbReference type="EMBL" id="HG994363">
    <property type="protein sequence ID" value="CAF2044497.1"/>
    <property type="molecule type" value="Genomic_DNA"/>
</dbReference>
<keyword evidence="1" id="KW-1133">Transmembrane helix</keyword>
<organism evidence="2">
    <name type="scientific">Brassica napus</name>
    <name type="common">Rape</name>
    <dbReference type="NCBI Taxonomy" id="3708"/>
    <lineage>
        <taxon>Eukaryota</taxon>
        <taxon>Viridiplantae</taxon>
        <taxon>Streptophyta</taxon>
        <taxon>Embryophyta</taxon>
        <taxon>Tracheophyta</taxon>
        <taxon>Spermatophyta</taxon>
        <taxon>Magnoliopsida</taxon>
        <taxon>eudicotyledons</taxon>
        <taxon>Gunneridae</taxon>
        <taxon>Pentapetalae</taxon>
        <taxon>rosids</taxon>
        <taxon>malvids</taxon>
        <taxon>Brassicales</taxon>
        <taxon>Brassicaceae</taxon>
        <taxon>Brassiceae</taxon>
        <taxon>Brassica</taxon>
    </lineage>
</organism>
<keyword evidence="1" id="KW-0472">Membrane</keyword>
<reference evidence="2" key="1">
    <citation type="submission" date="2021-01" db="EMBL/GenBank/DDBJ databases">
        <authorList>
            <consortium name="Genoscope - CEA"/>
            <person name="William W."/>
        </authorList>
    </citation>
    <scope>NUCLEOTIDE SEQUENCE</scope>
</reference>